<evidence type="ECO:0000256" key="6">
    <source>
        <dbReference type="PROSITE-ProRule" id="PRU00169"/>
    </source>
</evidence>
<keyword evidence="7" id="KW-0812">Transmembrane</keyword>
<evidence type="ECO:0000259" key="9">
    <source>
        <dbReference type="PROSITE" id="PS01124"/>
    </source>
</evidence>
<protein>
    <recommendedName>
        <fullName evidence="2">histidine kinase</fullName>
        <ecNumber evidence="2">2.7.13.3</ecNumber>
    </recommendedName>
</protein>
<evidence type="ECO:0000256" key="8">
    <source>
        <dbReference type="SAM" id="SignalP"/>
    </source>
</evidence>
<dbReference type="SMART" id="SM00342">
    <property type="entry name" value="HTH_ARAC"/>
    <property type="match status" value="1"/>
</dbReference>
<dbReference type="PANTHER" id="PTHR43547">
    <property type="entry name" value="TWO-COMPONENT HISTIDINE KINASE"/>
    <property type="match status" value="1"/>
</dbReference>
<dbReference type="InterPro" id="IPR011110">
    <property type="entry name" value="Reg_prop"/>
</dbReference>
<feature type="modified residue" description="4-aspartylphosphate" evidence="6">
    <location>
        <position position="1159"/>
    </location>
</feature>
<dbReference type="SUPFAM" id="SSF55874">
    <property type="entry name" value="ATPase domain of HSP90 chaperone/DNA topoisomerase II/histidine kinase"/>
    <property type="match status" value="1"/>
</dbReference>
<dbReference type="Pfam" id="PF00512">
    <property type="entry name" value="HisKA"/>
    <property type="match status" value="1"/>
</dbReference>
<accession>A0ABV5FBS7</accession>
<dbReference type="SMART" id="SM00387">
    <property type="entry name" value="HATPase_c"/>
    <property type="match status" value="1"/>
</dbReference>
<evidence type="ECO:0000256" key="4">
    <source>
        <dbReference type="ARBA" id="ARBA00023015"/>
    </source>
</evidence>
<feature type="domain" description="Histidine kinase" evidence="10">
    <location>
        <begin position="851"/>
        <end position="1075"/>
    </location>
</feature>
<dbReference type="SUPFAM" id="SSF63829">
    <property type="entry name" value="Calcium-dependent phosphotriesterase"/>
    <property type="match status" value="3"/>
</dbReference>
<dbReference type="EMBL" id="JBHMFC010000034">
    <property type="protein sequence ID" value="MFB9056895.1"/>
    <property type="molecule type" value="Genomic_DNA"/>
</dbReference>
<proteinExistence type="predicted"/>
<dbReference type="Gene3D" id="1.10.10.60">
    <property type="entry name" value="Homeodomain-like"/>
    <property type="match status" value="2"/>
</dbReference>
<keyword evidence="7" id="KW-0472">Membrane</keyword>
<keyword evidence="3 6" id="KW-0597">Phosphoprotein</keyword>
<feature type="domain" description="HTH araC/xylS-type" evidence="9">
    <location>
        <begin position="1258"/>
        <end position="1357"/>
    </location>
</feature>
<keyword evidence="7" id="KW-1133">Transmembrane helix</keyword>
<dbReference type="Pfam" id="PF07495">
    <property type="entry name" value="Y_Y_Y"/>
    <property type="match status" value="1"/>
</dbReference>
<evidence type="ECO:0000256" key="5">
    <source>
        <dbReference type="ARBA" id="ARBA00023163"/>
    </source>
</evidence>
<evidence type="ECO:0000256" key="2">
    <source>
        <dbReference type="ARBA" id="ARBA00012438"/>
    </source>
</evidence>
<gene>
    <name evidence="12" type="ORF">ACFFU9_09090</name>
</gene>
<dbReference type="RefSeq" id="WP_379861107.1">
    <property type="nucleotide sequence ID" value="NZ_JBHMFC010000034.1"/>
</dbReference>
<dbReference type="EC" id="2.7.13.3" evidence="2"/>
<keyword evidence="8" id="KW-0732">Signal</keyword>
<feature type="chain" id="PRO_5045611972" description="histidine kinase" evidence="8">
    <location>
        <begin position="25"/>
        <end position="1364"/>
    </location>
</feature>
<dbReference type="SMART" id="SM00448">
    <property type="entry name" value="REC"/>
    <property type="match status" value="1"/>
</dbReference>
<dbReference type="CDD" id="cd00082">
    <property type="entry name" value="HisKA"/>
    <property type="match status" value="1"/>
</dbReference>
<dbReference type="InterPro" id="IPR001789">
    <property type="entry name" value="Sig_transdc_resp-reg_receiver"/>
</dbReference>
<comment type="caution">
    <text evidence="12">The sequence shown here is derived from an EMBL/GenBank/DDBJ whole genome shotgun (WGS) entry which is preliminary data.</text>
</comment>
<dbReference type="InterPro" id="IPR011123">
    <property type="entry name" value="Y_Y_Y"/>
</dbReference>
<evidence type="ECO:0000313" key="12">
    <source>
        <dbReference type="EMBL" id="MFB9056895.1"/>
    </source>
</evidence>
<dbReference type="InterPro" id="IPR036890">
    <property type="entry name" value="HATPase_C_sf"/>
</dbReference>
<dbReference type="InterPro" id="IPR011006">
    <property type="entry name" value="CheY-like_superfamily"/>
</dbReference>
<keyword evidence="13" id="KW-1185">Reference proteome</keyword>
<evidence type="ECO:0000256" key="3">
    <source>
        <dbReference type="ARBA" id="ARBA00022553"/>
    </source>
</evidence>
<dbReference type="Proteomes" id="UP001589585">
    <property type="component" value="Unassembled WGS sequence"/>
</dbReference>
<dbReference type="InterPro" id="IPR015943">
    <property type="entry name" value="WD40/YVTN_repeat-like_dom_sf"/>
</dbReference>
<dbReference type="Gene3D" id="3.40.50.2300">
    <property type="match status" value="1"/>
</dbReference>
<dbReference type="PANTHER" id="PTHR43547:SF2">
    <property type="entry name" value="HYBRID SIGNAL TRANSDUCTION HISTIDINE KINASE C"/>
    <property type="match status" value="1"/>
</dbReference>
<dbReference type="PROSITE" id="PS50110">
    <property type="entry name" value="RESPONSE_REGULATORY"/>
    <property type="match status" value="1"/>
</dbReference>
<keyword evidence="5" id="KW-0804">Transcription</keyword>
<dbReference type="Pfam" id="PF12833">
    <property type="entry name" value="HTH_18"/>
    <property type="match status" value="1"/>
</dbReference>
<dbReference type="Pfam" id="PF02518">
    <property type="entry name" value="HATPase_c"/>
    <property type="match status" value="1"/>
</dbReference>
<feature type="transmembrane region" description="Helical" evidence="7">
    <location>
        <begin position="793"/>
        <end position="814"/>
    </location>
</feature>
<dbReference type="Gene3D" id="2.60.40.10">
    <property type="entry name" value="Immunoglobulins"/>
    <property type="match status" value="1"/>
</dbReference>
<dbReference type="Gene3D" id="2.130.10.10">
    <property type="entry name" value="YVTN repeat-like/Quinoprotein amine dehydrogenase"/>
    <property type="match status" value="5"/>
</dbReference>
<dbReference type="Pfam" id="PF00072">
    <property type="entry name" value="Response_reg"/>
    <property type="match status" value="1"/>
</dbReference>
<dbReference type="SUPFAM" id="SSF46689">
    <property type="entry name" value="Homeodomain-like"/>
    <property type="match status" value="1"/>
</dbReference>
<dbReference type="InterPro" id="IPR003661">
    <property type="entry name" value="HisK_dim/P_dom"/>
</dbReference>
<name>A0ABV5FBS7_9FLAO</name>
<dbReference type="PRINTS" id="PR00344">
    <property type="entry name" value="BCTRLSENSOR"/>
</dbReference>
<dbReference type="InterPro" id="IPR036097">
    <property type="entry name" value="HisK_dim/P_sf"/>
</dbReference>
<feature type="signal peptide" evidence="8">
    <location>
        <begin position="1"/>
        <end position="24"/>
    </location>
</feature>
<dbReference type="PROSITE" id="PS50109">
    <property type="entry name" value="HIS_KIN"/>
    <property type="match status" value="1"/>
</dbReference>
<evidence type="ECO:0000313" key="13">
    <source>
        <dbReference type="Proteomes" id="UP001589585"/>
    </source>
</evidence>
<dbReference type="InterPro" id="IPR004358">
    <property type="entry name" value="Sig_transdc_His_kin-like_C"/>
</dbReference>
<dbReference type="SUPFAM" id="SSF47384">
    <property type="entry name" value="Homodimeric domain of signal transducing histidine kinase"/>
    <property type="match status" value="1"/>
</dbReference>
<evidence type="ECO:0000256" key="1">
    <source>
        <dbReference type="ARBA" id="ARBA00000085"/>
    </source>
</evidence>
<keyword evidence="4" id="KW-0805">Transcription regulation</keyword>
<evidence type="ECO:0000256" key="7">
    <source>
        <dbReference type="SAM" id="Phobius"/>
    </source>
</evidence>
<organism evidence="12 13">
    <name type="scientific">Mariniflexile ostreae</name>
    <dbReference type="NCBI Taxonomy" id="1520892"/>
    <lineage>
        <taxon>Bacteria</taxon>
        <taxon>Pseudomonadati</taxon>
        <taxon>Bacteroidota</taxon>
        <taxon>Flavobacteriia</taxon>
        <taxon>Flavobacteriales</taxon>
        <taxon>Flavobacteriaceae</taxon>
        <taxon>Mariniflexile</taxon>
    </lineage>
</organism>
<dbReference type="SUPFAM" id="SSF52172">
    <property type="entry name" value="CheY-like"/>
    <property type="match status" value="1"/>
</dbReference>
<dbReference type="Pfam" id="PF07494">
    <property type="entry name" value="Reg_prop"/>
    <property type="match status" value="8"/>
</dbReference>
<dbReference type="InterPro" id="IPR018060">
    <property type="entry name" value="HTH_AraC"/>
</dbReference>
<dbReference type="Gene3D" id="3.30.565.10">
    <property type="entry name" value="Histidine kinase-like ATPase, C-terminal domain"/>
    <property type="match status" value="1"/>
</dbReference>
<evidence type="ECO:0000259" key="11">
    <source>
        <dbReference type="PROSITE" id="PS50110"/>
    </source>
</evidence>
<dbReference type="SMART" id="SM00388">
    <property type="entry name" value="HisKA"/>
    <property type="match status" value="1"/>
</dbReference>
<sequence length="1364" mass="155735">MRKTKLKYLSFLLFVLCIHSFSQDRTISFTHLSAKDGLSQNGVMAIFKDSKGFMWFGTRDGLNRYDGYSFKVFRHNNLISNSLSNNFITVIKEDNEGILWIGTDNGLNSFDRSTETFKVYTTSSTNNHSISNNKILSILSCENGDLWVGTENGLNLKKKETDNFERFHYIVNNPNSLSGNVVNTIYEDSKNTIWIGTKYNGLNKLNKKNKQFTAYKHHPKDPNSIRSNDIKAIAESRDHKLWVGTADNGISLLNEDGSFSHFQHNKNSSNSLSNNRVRELLFDTKNNLWIATYNGLNYLNTTNLTFEVYKNSDQNTNTISQNSIRSLYLDATGFLWAGTYFGGINLINLKSKQFKYFQHNAAKENSLSYNVVSAMVEDSKKNVWVGTEGGGLNYFDIKSQSFSRIHEFNGNSINAQTIKSLLIDKNQNLWIGTHLDGLLVLELKSKKIKKFLNNEDDPNSLSDNSILSLTEDNSGTIWIGTENGLNVFNPKTNKISKVQLKDNNISITKIFEDSKKNIWMGTKQNGLLLINNETIKYYINAPNNPQSISHNTIYDIFEDSKKQLWIGTYGGGLNLLNQTENTFTQFRVSDGLINDIVYQIEEDRHKNLWISTPSGLSKFDTNSKKFKNYTPKNGLPIEEFNTNSSLNHSNGNMFFGGFNGAISFNPDDILDSPVGPVLRLTGLKLANKQVVPNDENNLLKVPINDTKTITFSHDQNIFTIDYIALNYAHLGQNQYAYQLEGLESDWNYVDNKRSATYTNLSAGEYTFRVKAANNDGVWSKSPIVLKIIKRPPFWLTTWAYMAYFLLTFIIFLIIRKYFLIKLHLENNLKLEKMEKQQIEDLSQLKLKFFTNISHDFRTPLTLIHGPLQELIKKSNNQDDSHNHLLLIKKNVNLMLRLINQLMDFRKLETNTVSLRLSKEPISPFIKEIMFSFQELAKAKAIKFTFISKVEQDILFFDKNKIEKVLYNLLSNAFKFTPDGGKITVELQYRPAPAKHETNFIEIHIKNSGDGISKKTLDHIFDRFFQEENQIDQTQSGSGVGLSIAKSLIEVHKGYIVAKSKLKKHTKFIIGLSLDDIYTAEDKSKTNAPIEDNSFFTNKPITAVIKKEHTHTILIVEDNLELRNFLSQTLSPEYNIITAENGEVGVTKTREEKPDIILSDIMMPIMTGLELCKILKSDSKTSHIPILLLTARTTSSVELDSYDTGANDFISKPFDIDVLKSKISSMVHSMKHIKNYSRKKILLEDSEINNSSADEEFLEKLSNYIRDNITNPNLNVNKTGKDLGISRVHLYRKVKQITGKSPVEFIRDFRLSAAAKFLEQNNYNVNEVSYKVGFQDVSYFRKCFKKKYGISSTKYSEKNSKTSIN</sequence>
<dbReference type="InterPro" id="IPR009057">
    <property type="entry name" value="Homeodomain-like_sf"/>
</dbReference>
<dbReference type="InterPro" id="IPR013783">
    <property type="entry name" value="Ig-like_fold"/>
</dbReference>
<evidence type="ECO:0000259" key="10">
    <source>
        <dbReference type="PROSITE" id="PS50109"/>
    </source>
</evidence>
<feature type="domain" description="Response regulatory" evidence="11">
    <location>
        <begin position="1111"/>
        <end position="1226"/>
    </location>
</feature>
<dbReference type="InterPro" id="IPR005467">
    <property type="entry name" value="His_kinase_dom"/>
</dbReference>
<dbReference type="Gene3D" id="1.10.287.130">
    <property type="match status" value="1"/>
</dbReference>
<dbReference type="PROSITE" id="PS01124">
    <property type="entry name" value="HTH_ARAC_FAMILY_2"/>
    <property type="match status" value="1"/>
</dbReference>
<comment type="catalytic activity">
    <reaction evidence="1">
        <text>ATP + protein L-histidine = ADP + protein N-phospho-L-histidine.</text>
        <dbReference type="EC" id="2.7.13.3"/>
    </reaction>
</comment>
<dbReference type="InterPro" id="IPR003594">
    <property type="entry name" value="HATPase_dom"/>
</dbReference>
<reference evidence="12 13" key="1">
    <citation type="submission" date="2024-09" db="EMBL/GenBank/DDBJ databases">
        <authorList>
            <person name="Sun Q."/>
            <person name="Mori K."/>
        </authorList>
    </citation>
    <scope>NUCLEOTIDE SEQUENCE [LARGE SCALE GENOMIC DNA]</scope>
    <source>
        <strain evidence="12 13">CECT 8622</strain>
    </source>
</reference>